<dbReference type="Proteomes" id="UP000450161">
    <property type="component" value="Unassembled WGS sequence"/>
</dbReference>
<dbReference type="AlphaFoldDB" id="A0A6I2U2D3"/>
<reference evidence="1 2" key="1">
    <citation type="submission" date="2019-08" db="EMBL/GenBank/DDBJ databases">
        <title>In-depth cultivation of the pig gut microbiome towards novel bacterial diversity and tailored functional studies.</title>
        <authorList>
            <person name="Wylensek D."/>
            <person name="Hitch T.C.A."/>
            <person name="Clavel T."/>
        </authorList>
    </citation>
    <scope>NUCLEOTIDE SEQUENCE [LARGE SCALE GENOMIC DNA]</scope>
    <source>
        <strain evidence="1 2">LKV-178-WT-2C</strain>
    </source>
</reference>
<sequence>MTSIDIEIIAFAKVWFKEMNTTKINVLKICLERAFKKKPIIADKSHYNDFITMNPQSEIVLEVGELKFVKKDEELIIFEVV</sequence>
<protein>
    <submittedName>
        <fullName evidence="1">Uncharacterized protein</fullName>
    </submittedName>
</protein>
<gene>
    <name evidence="1" type="ORF">FYJ72_14335</name>
</gene>
<evidence type="ECO:0000313" key="2">
    <source>
        <dbReference type="Proteomes" id="UP000450161"/>
    </source>
</evidence>
<dbReference type="EMBL" id="VUNF01000049">
    <property type="protein sequence ID" value="MST78797.1"/>
    <property type="molecule type" value="Genomic_DNA"/>
</dbReference>
<name>A0A6I2U2D3_9BACT</name>
<accession>A0A6I2U2D3</accession>
<proteinExistence type="predicted"/>
<organism evidence="1 2">
    <name type="scientific">Segatella copri</name>
    <dbReference type="NCBI Taxonomy" id="165179"/>
    <lineage>
        <taxon>Bacteria</taxon>
        <taxon>Pseudomonadati</taxon>
        <taxon>Bacteroidota</taxon>
        <taxon>Bacteroidia</taxon>
        <taxon>Bacteroidales</taxon>
        <taxon>Prevotellaceae</taxon>
        <taxon>Segatella</taxon>
    </lineage>
</organism>
<comment type="caution">
    <text evidence="1">The sequence shown here is derived from an EMBL/GenBank/DDBJ whole genome shotgun (WGS) entry which is preliminary data.</text>
</comment>
<evidence type="ECO:0000313" key="1">
    <source>
        <dbReference type="EMBL" id="MST78797.1"/>
    </source>
</evidence>
<dbReference type="RefSeq" id="WP_154483329.1">
    <property type="nucleotide sequence ID" value="NZ_VUNF01000049.1"/>
</dbReference>